<dbReference type="GO" id="GO:0009279">
    <property type="term" value="C:cell outer membrane"/>
    <property type="evidence" value="ECO:0007669"/>
    <property type="project" value="UniProtKB-SubCell"/>
</dbReference>
<dbReference type="Proteomes" id="UP000016860">
    <property type="component" value="Unassembled WGS sequence"/>
</dbReference>
<keyword evidence="5" id="KW-0998">Cell outer membrane</keyword>
<dbReference type="EMBL" id="ATAY01000085">
    <property type="protein sequence ID" value="EPR09619.1"/>
    <property type="molecule type" value="Genomic_DNA"/>
</dbReference>
<sequence>MYKKVILFMLLFSFAFSSINTYAQEKSTMTLTLKDATQLAVKNNGQLTRLGKTIKDLRKKYEGSYAVDVLNADRYVMVDRMNELYAKLTSHKLMSLDEQGELLMLYTVLNGTDAVKDIQLEPEINPKDFPDAAACAAIVKSCLNKELTYLSIEDGIRQTFDSILSITKNINIAQKAYELQKQRFNKAVTDHKNGAISEVDRLTIETEYKKQGIELNKLKRTLHNLDMSFKRQLGISIDIDVTLIPYKANIDYRIDKYENYVKRALINRNEITSLKMDLKAAEIQLYTFNLIYSFEFSNSELDIYKRNMELQIPDITNQIKEKQISVEQELKSAYADLVDKRKTMENSKLSLESERKSFAASKLLNKSGSLSNMDYNTAMISLEMAQNDYDTKVRDFDYTIYKFKNSCNIGPGYN</sequence>
<dbReference type="SUPFAM" id="SSF56954">
    <property type="entry name" value="Outer membrane efflux proteins (OEP)"/>
    <property type="match status" value="1"/>
</dbReference>
<name>U4QYE9_9FIRM</name>
<reference evidence="7 8" key="1">
    <citation type="journal article" date="2013" name="Genome Announc.">
        <title>Draft Genome Sequence of the Cellulolytic Bacterium Clostridium papyrosolvens C7 (ATCC 700395).</title>
        <authorList>
            <person name="Zepeda V."/>
            <person name="Dassa B."/>
            <person name="Borovok I."/>
            <person name="Lamed R."/>
            <person name="Bayer E.A."/>
            <person name="Cate J.H."/>
        </authorList>
    </citation>
    <scope>NUCLEOTIDE SEQUENCE [LARGE SCALE GENOMIC DNA]</scope>
    <source>
        <strain evidence="7 8">C7</strain>
    </source>
</reference>
<accession>U4QYE9</accession>
<comment type="subcellular location">
    <subcellularLocation>
        <location evidence="1">Cell outer membrane</location>
    </subcellularLocation>
</comment>
<organism evidence="7 8">
    <name type="scientific">Ruminiclostridium papyrosolvens C7</name>
    <dbReference type="NCBI Taxonomy" id="1330534"/>
    <lineage>
        <taxon>Bacteria</taxon>
        <taxon>Bacillati</taxon>
        <taxon>Bacillota</taxon>
        <taxon>Clostridia</taxon>
        <taxon>Eubacteriales</taxon>
        <taxon>Oscillospiraceae</taxon>
        <taxon>Ruminiclostridium</taxon>
    </lineage>
</organism>
<evidence type="ECO:0000313" key="8">
    <source>
        <dbReference type="Proteomes" id="UP000016860"/>
    </source>
</evidence>
<keyword evidence="4" id="KW-0472">Membrane</keyword>
<gene>
    <name evidence="7" type="ORF">L323_16170</name>
</gene>
<evidence type="ECO:0000256" key="6">
    <source>
        <dbReference type="SAM" id="SignalP"/>
    </source>
</evidence>
<evidence type="ECO:0000256" key="5">
    <source>
        <dbReference type="ARBA" id="ARBA00023237"/>
    </source>
</evidence>
<evidence type="ECO:0000256" key="3">
    <source>
        <dbReference type="ARBA" id="ARBA00022692"/>
    </source>
</evidence>
<evidence type="ECO:0000256" key="2">
    <source>
        <dbReference type="ARBA" id="ARBA00022452"/>
    </source>
</evidence>
<dbReference type="Gene3D" id="1.20.1600.10">
    <property type="entry name" value="Outer membrane efflux proteins (OEP)"/>
    <property type="match status" value="1"/>
</dbReference>
<dbReference type="GO" id="GO:1990281">
    <property type="term" value="C:efflux pump complex"/>
    <property type="evidence" value="ECO:0007669"/>
    <property type="project" value="TreeGrafter"/>
</dbReference>
<protein>
    <recommendedName>
        <fullName evidence="9">Transporter</fullName>
    </recommendedName>
</protein>
<keyword evidence="6" id="KW-0732">Signal</keyword>
<feature type="chain" id="PRO_5038805869" description="Transporter" evidence="6">
    <location>
        <begin position="24"/>
        <end position="414"/>
    </location>
</feature>
<dbReference type="GO" id="GO:0015562">
    <property type="term" value="F:efflux transmembrane transporter activity"/>
    <property type="evidence" value="ECO:0007669"/>
    <property type="project" value="InterPro"/>
</dbReference>
<dbReference type="PANTHER" id="PTHR30026:SF20">
    <property type="entry name" value="OUTER MEMBRANE PROTEIN TOLC"/>
    <property type="match status" value="1"/>
</dbReference>
<dbReference type="GO" id="GO:0015288">
    <property type="term" value="F:porin activity"/>
    <property type="evidence" value="ECO:0007669"/>
    <property type="project" value="TreeGrafter"/>
</dbReference>
<dbReference type="OrthoDB" id="1737316at2"/>
<proteinExistence type="predicted"/>
<dbReference type="InterPro" id="IPR051906">
    <property type="entry name" value="TolC-like"/>
</dbReference>
<keyword evidence="2" id="KW-1134">Transmembrane beta strand</keyword>
<evidence type="ECO:0000256" key="1">
    <source>
        <dbReference type="ARBA" id="ARBA00004442"/>
    </source>
</evidence>
<evidence type="ECO:0000313" key="7">
    <source>
        <dbReference type="EMBL" id="EPR09619.1"/>
    </source>
</evidence>
<dbReference type="STRING" id="1330534.L323_16170"/>
<feature type="signal peptide" evidence="6">
    <location>
        <begin position="1"/>
        <end position="23"/>
    </location>
</feature>
<comment type="caution">
    <text evidence="7">The sequence shown here is derived from an EMBL/GenBank/DDBJ whole genome shotgun (WGS) entry which is preliminary data.</text>
</comment>
<dbReference type="AlphaFoldDB" id="U4QYE9"/>
<dbReference type="RefSeq" id="WP_020816652.1">
    <property type="nucleotide sequence ID" value="NZ_ATAY01000085.1"/>
</dbReference>
<dbReference type="PATRIC" id="fig|1330534.3.peg.3204"/>
<evidence type="ECO:0000256" key="4">
    <source>
        <dbReference type="ARBA" id="ARBA00023136"/>
    </source>
</evidence>
<keyword evidence="3" id="KW-0812">Transmembrane</keyword>
<dbReference type="PANTHER" id="PTHR30026">
    <property type="entry name" value="OUTER MEMBRANE PROTEIN TOLC"/>
    <property type="match status" value="1"/>
</dbReference>
<evidence type="ECO:0008006" key="9">
    <source>
        <dbReference type="Google" id="ProtNLM"/>
    </source>
</evidence>